<name>A0AAV1Z1L3_9ARAC</name>
<accession>A0AAV1Z1L3</accession>
<keyword evidence="2" id="KW-1185">Reference proteome</keyword>
<organism evidence="1 2">
    <name type="scientific">Larinioides sclopetarius</name>
    <dbReference type="NCBI Taxonomy" id="280406"/>
    <lineage>
        <taxon>Eukaryota</taxon>
        <taxon>Metazoa</taxon>
        <taxon>Ecdysozoa</taxon>
        <taxon>Arthropoda</taxon>
        <taxon>Chelicerata</taxon>
        <taxon>Arachnida</taxon>
        <taxon>Araneae</taxon>
        <taxon>Araneomorphae</taxon>
        <taxon>Entelegynae</taxon>
        <taxon>Araneoidea</taxon>
        <taxon>Araneidae</taxon>
        <taxon>Larinioides</taxon>
    </lineage>
</organism>
<comment type="caution">
    <text evidence="1">The sequence shown here is derived from an EMBL/GenBank/DDBJ whole genome shotgun (WGS) entry which is preliminary data.</text>
</comment>
<proteinExistence type="predicted"/>
<dbReference type="EMBL" id="CAXIEN010000017">
    <property type="protein sequence ID" value="CAL1265320.1"/>
    <property type="molecule type" value="Genomic_DNA"/>
</dbReference>
<protein>
    <submittedName>
        <fullName evidence="1">Uncharacterized protein</fullName>
    </submittedName>
</protein>
<reference evidence="1 2" key="1">
    <citation type="submission" date="2024-04" db="EMBL/GenBank/DDBJ databases">
        <authorList>
            <person name="Rising A."/>
            <person name="Reimegard J."/>
            <person name="Sonavane S."/>
            <person name="Akerstrom W."/>
            <person name="Nylinder S."/>
            <person name="Hedman E."/>
            <person name="Kallberg Y."/>
        </authorList>
    </citation>
    <scope>NUCLEOTIDE SEQUENCE [LARGE SCALE GENOMIC DNA]</scope>
</reference>
<gene>
    <name evidence="1" type="ORF">LARSCL_LOCUS2466</name>
</gene>
<evidence type="ECO:0000313" key="1">
    <source>
        <dbReference type="EMBL" id="CAL1265320.1"/>
    </source>
</evidence>
<dbReference type="Proteomes" id="UP001497382">
    <property type="component" value="Unassembled WGS sequence"/>
</dbReference>
<evidence type="ECO:0000313" key="2">
    <source>
        <dbReference type="Proteomes" id="UP001497382"/>
    </source>
</evidence>
<sequence length="8" mass="937">MTCLLEDL</sequence>